<evidence type="ECO:0000313" key="2">
    <source>
        <dbReference type="EMBL" id="MCZ4225138.1"/>
    </source>
</evidence>
<keyword evidence="1" id="KW-0812">Transmembrane</keyword>
<protein>
    <recommendedName>
        <fullName evidence="4">Gliding motility protein GldL</fullName>
    </recommendedName>
</protein>
<evidence type="ECO:0000256" key="1">
    <source>
        <dbReference type="SAM" id="Phobius"/>
    </source>
</evidence>
<keyword evidence="3" id="KW-1185">Reference proteome</keyword>
<keyword evidence="1" id="KW-0472">Membrane</keyword>
<proteinExistence type="predicted"/>
<evidence type="ECO:0008006" key="4">
    <source>
        <dbReference type="Google" id="ProtNLM"/>
    </source>
</evidence>
<name>A0ABT4L1S9_9SPHI</name>
<comment type="caution">
    <text evidence="2">The sequence shown here is derived from an EMBL/GenBank/DDBJ whole genome shotgun (WGS) entry which is preliminary data.</text>
</comment>
<keyword evidence="1" id="KW-1133">Transmembrane helix</keyword>
<organism evidence="2 3">
    <name type="scientific">Pedobacter rhodius</name>
    <dbReference type="NCBI Taxonomy" id="3004098"/>
    <lineage>
        <taxon>Bacteria</taxon>
        <taxon>Pseudomonadati</taxon>
        <taxon>Bacteroidota</taxon>
        <taxon>Sphingobacteriia</taxon>
        <taxon>Sphingobacteriales</taxon>
        <taxon>Sphingobacteriaceae</taxon>
        <taxon>Pedobacter</taxon>
    </lineage>
</organism>
<sequence>MNAALNLIFIIASIIIITYGVNNLSEPSNLQVAIGVAEIILGLLVLYFPTKKLFKKL</sequence>
<dbReference type="Proteomes" id="UP001144341">
    <property type="component" value="Unassembled WGS sequence"/>
</dbReference>
<gene>
    <name evidence="2" type="ORF">O0931_17630</name>
</gene>
<reference evidence="2" key="1">
    <citation type="submission" date="2022-12" db="EMBL/GenBank/DDBJ databases">
        <title>Genome sequence of SJ11.</title>
        <authorList>
            <person name="Woo H."/>
        </authorList>
    </citation>
    <scope>NUCLEOTIDE SEQUENCE</scope>
    <source>
        <strain evidence="2">SJ11</strain>
    </source>
</reference>
<accession>A0ABT4L1S9</accession>
<feature type="transmembrane region" description="Helical" evidence="1">
    <location>
        <begin position="7"/>
        <end position="24"/>
    </location>
</feature>
<dbReference type="EMBL" id="JAPWGL010000005">
    <property type="protein sequence ID" value="MCZ4225138.1"/>
    <property type="molecule type" value="Genomic_DNA"/>
</dbReference>
<dbReference type="RefSeq" id="WP_269416798.1">
    <property type="nucleotide sequence ID" value="NZ_JAPWGL010000005.1"/>
</dbReference>
<evidence type="ECO:0000313" key="3">
    <source>
        <dbReference type="Proteomes" id="UP001144341"/>
    </source>
</evidence>
<feature type="transmembrane region" description="Helical" evidence="1">
    <location>
        <begin position="30"/>
        <end position="48"/>
    </location>
</feature>